<protein>
    <recommendedName>
        <fullName evidence="5 6">RNA 3'-terminal phosphate cyclase</fullName>
        <shortName evidence="5">RNA cyclase</shortName>
        <shortName evidence="5">RNA-3'-phosphate cyclase</shortName>
        <ecNumber evidence="5 6">6.5.1.4</ecNumber>
    </recommendedName>
</protein>
<dbReference type="SUPFAM" id="SSF52913">
    <property type="entry name" value="RNA 3'-terminal phosphate cyclase, RPTC, insert domain"/>
    <property type="match status" value="1"/>
</dbReference>
<dbReference type="KEGG" id="llu:AKJ09_01228"/>
<evidence type="ECO:0000256" key="4">
    <source>
        <dbReference type="ARBA" id="ARBA00024481"/>
    </source>
</evidence>
<dbReference type="GO" id="GO:0005524">
    <property type="term" value="F:ATP binding"/>
    <property type="evidence" value="ECO:0007669"/>
    <property type="project" value="UniProtKB-KW"/>
</dbReference>
<dbReference type="Pfam" id="PF01137">
    <property type="entry name" value="RTC"/>
    <property type="match status" value="1"/>
</dbReference>
<dbReference type="PIRSF" id="PIRSF005378">
    <property type="entry name" value="RNA3'_term_phos_cycl_euk"/>
    <property type="match status" value="1"/>
</dbReference>
<keyword evidence="10" id="KW-1185">Reference proteome</keyword>
<dbReference type="AlphaFoldDB" id="A0A0K1PN75"/>
<evidence type="ECO:0000313" key="10">
    <source>
        <dbReference type="Proteomes" id="UP000064967"/>
    </source>
</evidence>
<dbReference type="InterPro" id="IPR013791">
    <property type="entry name" value="RNA3'-term_phos_cycl_insert"/>
</dbReference>
<evidence type="ECO:0000256" key="5">
    <source>
        <dbReference type="HAMAP-Rule" id="MF_00200"/>
    </source>
</evidence>
<dbReference type="PANTHER" id="PTHR11096:SF0">
    <property type="entry name" value="RNA 3'-TERMINAL PHOSPHATE CYCLASE"/>
    <property type="match status" value="1"/>
</dbReference>
<dbReference type="InterPro" id="IPR037136">
    <property type="entry name" value="RNA3'_phos_cyclase_dom_sf"/>
</dbReference>
<feature type="domain" description="RNA 3'-terminal phosphate cyclase" evidence="7">
    <location>
        <begin position="8"/>
        <end position="324"/>
    </location>
</feature>
<dbReference type="GO" id="GO:0005737">
    <property type="term" value="C:cytoplasm"/>
    <property type="evidence" value="ECO:0007669"/>
    <property type="project" value="UniProtKB-SubCell"/>
</dbReference>
<dbReference type="InterPro" id="IPR013792">
    <property type="entry name" value="RNA3'P_cycl/enolpyr_Trfase_a/b"/>
</dbReference>
<dbReference type="NCBIfam" id="NF003246">
    <property type="entry name" value="PRK04204.1-2"/>
    <property type="match status" value="1"/>
</dbReference>
<sequence>MLSIDGSMGEGGGQVLRTSLALSLLTGTAFDITRIRAGRPRPGLMRQHLVAVQAAARIGNALVSGAEIGSTELVFRPREIHGGTYEFPIGSAGSTTLVFQTVLFPLLLATTEPSTVRFEGGTHNPLAPPLDFLRSAYIPLLARMGARIDIAFERYGFYPAGGGAWSATIHPASRLERFELLERGEIRAQRGNAIVAQIPATVALRELDTLTAALGWDRAGARPTVVPNPHGPGNALIATIEGEHVTEVFSGIGERGVRAERVAQGVADEVTRYLRAGVPVGEHLADQLLLPMALGSGGSFRTLAPSMHFLTQSDLLKVFLDVHVHTTQESDDVWRVDVEPKRAN</sequence>
<dbReference type="InterPro" id="IPR017770">
    <property type="entry name" value="RNA3'_term_phos_cyc_type_1"/>
</dbReference>
<feature type="binding site" evidence="5">
    <location>
        <begin position="283"/>
        <end position="287"/>
    </location>
    <ligand>
        <name>ATP</name>
        <dbReference type="ChEBI" id="CHEBI:30616"/>
    </ligand>
</feature>
<proteinExistence type="inferred from homology"/>
<dbReference type="InterPro" id="IPR036553">
    <property type="entry name" value="RPTC_insert"/>
</dbReference>
<evidence type="ECO:0000259" key="8">
    <source>
        <dbReference type="Pfam" id="PF05189"/>
    </source>
</evidence>
<evidence type="ECO:0000256" key="6">
    <source>
        <dbReference type="NCBIfam" id="TIGR03399"/>
    </source>
</evidence>
<dbReference type="EC" id="6.5.1.4" evidence="5 6"/>
<feature type="domain" description="RNA 3'-terminal phosphate cyclase insert" evidence="8">
    <location>
        <begin position="181"/>
        <end position="274"/>
    </location>
</feature>
<dbReference type="InterPro" id="IPR000228">
    <property type="entry name" value="RNA3'_term_phos_cyc"/>
</dbReference>
<evidence type="ECO:0000256" key="3">
    <source>
        <dbReference type="ARBA" id="ARBA00022741"/>
    </source>
</evidence>
<dbReference type="Pfam" id="PF05189">
    <property type="entry name" value="RTC_insert"/>
    <property type="match status" value="1"/>
</dbReference>
<evidence type="ECO:0000256" key="2">
    <source>
        <dbReference type="ARBA" id="ARBA00022598"/>
    </source>
</evidence>
<dbReference type="OrthoDB" id="9789235at2"/>
<dbReference type="HAMAP" id="MF_00200">
    <property type="entry name" value="RTC"/>
    <property type="match status" value="1"/>
</dbReference>
<evidence type="ECO:0000313" key="9">
    <source>
        <dbReference type="EMBL" id="AKU94564.1"/>
    </source>
</evidence>
<dbReference type="NCBIfam" id="TIGR03399">
    <property type="entry name" value="RNA_3prim_cycl"/>
    <property type="match status" value="1"/>
</dbReference>
<reference evidence="9 10" key="1">
    <citation type="submission" date="2015-08" db="EMBL/GenBank/DDBJ databases">
        <authorList>
            <person name="Babu N.S."/>
            <person name="Beckwith C.J."/>
            <person name="Beseler K.G."/>
            <person name="Brison A."/>
            <person name="Carone J.V."/>
            <person name="Caskin T.P."/>
            <person name="Diamond M."/>
            <person name="Durham M.E."/>
            <person name="Foxe J.M."/>
            <person name="Go M."/>
            <person name="Henderson B.A."/>
            <person name="Jones I.B."/>
            <person name="McGettigan J.A."/>
            <person name="Micheletti S.J."/>
            <person name="Nasrallah M.E."/>
            <person name="Ortiz D."/>
            <person name="Piller C.R."/>
            <person name="Privatt S.R."/>
            <person name="Schneider S.L."/>
            <person name="Sharp S."/>
            <person name="Smith T.C."/>
            <person name="Stanton J.D."/>
            <person name="Ullery H.E."/>
            <person name="Wilson R.J."/>
            <person name="Serrano M.G."/>
            <person name="Buck G."/>
            <person name="Lee V."/>
            <person name="Wang Y."/>
            <person name="Carvalho R."/>
            <person name="Voegtly L."/>
            <person name="Shi R."/>
            <person name="Duckworth R."/>
            <person name="Johnson A."/>
            <person name="Loviza R."/>
            <person name="Walstead R."/>
            <person name="Shah Z."/>
            <person name="Kiflezghi M."/>
            <person name="Wade K."/>
            <person name="Ball S.L."/>
            <person name="Bradley K.W."/>
            <person name="Asai D.J."/>
            <person name="Bowman C.A."/>
            <person name="Russell D.A."/>
            <person name="Pope W.H."/>
            <person name="Jacobs-Sera D."/>
            <person name="Hendrix R.W."/>
            <person name="Hatfull G.F."/>
        </authorList>
    </citation>
    <scope>NUCLEOTIDE SEQUENCE [LARGE SCALE GENOMIC DNA]</scope>
    <source>
        <strain evidence="9 10">DSM 27648</strain>
    </source>
</reference>
<accession>A0A0K1PN75</accession>
<dbReference type="RefSeq" id="WP_146646136.1">
    <property type="nucleotide sequence ID" value="NZ_CP012333.1"/>
</dbReference>
<gene>
    <name evidence="5" type="primary">rtcA</name>
    <name evidence="9" type="ORF">AKJ09_01228</name>
</gene>
<evidence type="ECO:0000259" key="7">
    <source>
        <dbReference type="Pfam" id="PF01137"/>
    </source>
</evidence>
<keyword evidence="2 5" id="KW-0436">Ligase</keyword>
<evidence type="ECO:0000256" key="1">
    <source>
        <dbReference type="ARBA" id="ARBA00009206"/>
    </source>
</evidence>
<dbReference type="EMBL" id="CP012333">
    <property type="protein sequence ID" value="AKU94564.1"/>
    <property type="molecule type" value="Genomic_DNA"/>
</dbReference>
<comment type="subcellular location">
    <subcellularLocation>
        <location evidence="5">Cytoplasm</location>
    </subcellularLocation>
</comment>
<dbReference type="Gene3D" id="3.65.10.20">
    <property type="entry name" value="RNA 3'-terminal phosphate cyclase domain"/>
    <property type="match status" value="1"/>
</dbReference>
<dbReference type="InterPro" id="IPR023797">
    <property type="entry name" value="RNA3'_phos_cyclase_dom"/>
</dbReference>
<comment type="catalytic activity">
    <reaction evidence="4 5">
        <text>a 3'-end 3'-phospho-ribonucleotide-RNA + ATP = a 3'-end 2',3'-cyclophospho-ribonucleotide-RNA + AMP + diphosphate</text>
        <dbReference type="Rhea" id="RHEA:23976"/>
        <dbReference type="Rhea" id="RHEA-COMP:10463"/>
        <dbReference type="Rhea" id="RHEA-COMP:10464"/>
        <dbReference type="ChEBI" id="CHEBI:30616"/>
        <dbReference type="ChEBI" id="CHEBI:33019"/>
        <dbReference type="ChEBI" id="CHEBI:83062"/>
        <dbReference type="ChEBI" id="CHEBI:83064"/>
        <dbReference type="ChEBI" id="CHEBI:456215"/>
        <dbReference type="EC" id="6.5.1.4"/>
    </reaction>
</comment>
<comment type="similarity">
    <text evidence="1 5">Belongs to the RNA 3'-terminal cyclase family. Type 1 subfamily.</text>
</comment>
<dbReference type="STRING" id="1391654.AKJ09_01228"/>
<dbReference type="PANTHER" id="PTHR11096">
    <property type="entry name" value="RNA 3' TERMINAL PHOSPHATE CYCLASE"/>
    <property type="match status" value="1"/>
</dbReference>
<keyword evidence="3 5" id="KW-0547">Nucleotide-binding</keyword>
<dbReference type="SUPFAM" id="SSF55205">
    <property type="entry name" value="EPT/RTPC-like"/>
    <property type="match status" value="1"/>
</dbReference>
<dbReference type="Gene3D" id="3.30.360.20">
    <property type="entry name" value="RNA 3'-terminal phosphate cyclase, insert domain"/>
    <property type="match status" value="1"/>
</dbReference>
<dbReference type="GO" id="GO:0006396">
    <property type="term" value="P:RNA processing"/>
    <property type="evidence" value="ECO:0007669"/>
    <property type="project" value="UniProtKB-UniRule"/>
</dbReference>
<feature type="binding site" evidence="5">
    <location>
        <position position="100"/>
    </location>
    <ligand>
        <name>ATP</name>
        <dbReference type="ChEBI" id="CHEBI:30616"/>
    </ligand>
</feature>
<name>A0A0K1PN75_9BACT</name>
<organism evidence="9 10">
    <name type="scientific">Labilithrix luteola</name>
    <dbReference type="NCBI Taxonomy" id="1391654"/>
    <lineage>
        <taxon>Bacteria</taxon>
        <taxon>Pseudomonadati</taxon>
        <taxon>Myxococcota</taxon>
        <taxon>Polyangia</taxon>
        <taxon>Polyangiales</taxon>
        <taxon>Labilitrichaceae</taxon>
        <taxon>Labilithrix</taxon>
    </lineage>
</organism>
<keyword evidence="5" id="KW-0963">Cytoplasm</keyword>
<dbReference type="Proteomes" id="UP000064967">
    <property type="component" value="Chromosome"/>
</dbReference>
<dbReference type="GO" id="GO:0003963">
    <property type="term" value="F:RNA-3'-phosphate cyclase activity"/>
    <property type="evidence" value="ECO:0007669"/>
    <property type="project" value="UniProtKB-UniRule"/>
</dbReference>
<keyword evidence="5" id="KW-0067">ATP-binding</keyword>
<feature type="active site" description="Tele-AMP-histidine intermediate" evidence="5">
    <location>
        <position position="308"/>
    </location>
</feature>
<comment type="function">
    <text evidence="5">Catalyzes the conversion of 3'-phosphate to a 2',3'-cyclic phosphodiester at the end of RNA. The mechanism of action of the enzyme occurs in 3 steps: (A) adenylation of the enzyme by ATP; (B) transfer of adenylate to an RNA-N3'P to produce RNA-N3'PP5'A; (C) and attack of the adjacent 2'-hydroxyl on the 3'-phosphorus in the diester linkage to produce the cyclic end product. The biological role of this enzyme is unknown but it is likely to function in some aspects of cellular RNA processing.</text>
</comment>
<dbReference type="PATRIC" id="fig|1391654.3.peg.1243"/>